<protein>
    <submittedName>
        <fullName evidence="3">Uncharacterized protein</fullName>
    </submittedName>
</protein>
<dbReference type="Proteomes" id="UP000070659">
    <property type="component" value="Unassembled WGS sequence"/>
</dbReference>
<keyword evidence="1" id="KW-0472">Membrane</keyword>
<reference evidence="3 5" key="2">
    <citation type="submission" date="2015-02" db="EMBL/GenBank/DDBJ databases">
        <title>Physiological reanalysis, assessment of diazotrophy, and genome sequences of multiple isolates of Streptomyces thermoautotrophicus.</title>
        <authorList>
            <person name="MacKellar D.C."/>
            <person name="Lieber L."/>
            <person name="Norman J."/>
            <person name="Bolger A."/>
            <person name="Tobin C."/>
            <person name="Murray J.W."/>
            <person name="Prell J."/>
        </authorList>
    </citation>
    <scope>NUCLEOTIDE SEQUENCE [LARGE SCALE GENOMIC DNA]</scope>
    <source>
        <strain evidence="3 5">UBT1</strain>
    </source>
</reference>
<proteinExistence type="predicted"/>
<evidence type="ECO:0000313" key="3">
    <source>
        <dbReference type="EMBL" id="KWX07612.1"/>
    </source>
</evidence>
<dbReference type="EMBL" id="JYIK01001046">
    <property type="protein sequence ID" value="KWX07612.1"/>
    <property type="molecule type" value="Genomic_DNA"/>
</dbReference>
<dbReference type="OrthoDB" id="4231640at2"/>
<feature type="transmembrane region" description="Helical" evidence="1">
    <location>
        <begin position="6"/>
        <end position="27"/>
    </location>
</feature>
<evidence type="ECO:0000313" key="5">
    <source>
        <dbReference type="Proteomes" id="UP000070659"/>
    </source>
</evidence>
<accession>A0A132NDF8</accession>
<keyword evidence="1" id="KW-1133">Transmembrane helix</keyword>
<organism evidence="3 4">
    <name type="scientific">Carbonactinospora thermoautotrophica</name>
    <dbReference type="NCBI Taxonomy" id="1469144"/>
    <lineage>
        <taxon>Bacteria</taxon>
        <taxon>Bacillati</taxon>
        <taxon>Actinomycetota</taxon>
        <taxon>Actinomycetes</taxon>
        <taxon>Kitasatosporales</taxon>
        <taxon>Carbonactinosporaceae</taxon>
        <taxon>Carbonactinospora</taxon>
    </lineage>
</organism>
<dbReference type="RefSeq" id="WP_066886587.1">
    <property type="nucleotide sequence ID" value="NZ_JYIJ01000012.1"/>
</dbReference>
<gene>
    <name evidence="2" type="ORF">TH66_03140</name>
    <name evidence="3" type="ORF">TR74_18215</name>
</gene>
<sequence length="108" mass="11830">MTDNAVLVWSTAAVMVCTLVGLVARTVSRGVRWTIRLLRGVDSFLDDWRGTEARPGVPARPGVLARLGALELRVDEIAGRLGDVERELRLNGGTSLRDAVHRIEQRLG</sequence>
<keyword evidence="1" id="KW-0812">Transmembrane</keyword>
<evidence type="ECO:0000256" key="1">
    <source>
        <dbReference type="SAM" id="Phobius"/>
    </source>
</evidence>
<comment type="caution">
    <text evidence="3">The sequence shown here is derived from an EMBL/GenBank/DDBJ whole genome shotgun (WGS) entry which is preliminary data.</text>
</comment>
<dbReference type="Proteomes" id="UP000070598">
    <property type="component" value="Unassembled WGS sequence"/>
</dbReference>
<dbReference type="EMBL" id="JYIJ01000012">
    <property type="protein sequence ID" value="KWX05263.1"/>
    <property type="molecule type" value="Genomic_DNA"/>
</dbReference>
<dbReference type="AlphaFoldDB" id="A0A132NDF8"/>
<dbReference type="PATRIC" id="fig|1469144.8.peg.4789"/>
<evidence type="ECO:0000313" key="4">
    <source>
        <dbReference type="Proteomes" id="UP000070598"/>
    </source>
</evidence>
<reference evidence="4" key="1">
    <citation type="submission" date="2015-02" db="EMBL/GenBank/DDBJ databases">
        <title>Physiological reanalysis, assessment of diazotrophy, and genome sequences of multiple isolates of Streptomyces thermoautotrophicus.</title>
        <authorList>
            <person name="MacKellar D.C."/>
            <person name="Lieber L."/>
            <person name="Norman J."/>
            <person name="Bolger A."/>
            <person name="Tobin C."/>
            <person name="Murray J.W."/>
            <person name="Friesen M."/>
            <person name="Prell J."/>
        </authorList>
    </citation>
    <scope>NUCLEOTIDE SEQUENCE [LARGE SCALE GENOMIC DNA]</scope>
    <source>
        <strain evidence="4">UBT1</strain>
    </source>
</reference>
<name>A0A132NDF8_9ACTN</name>
<evidence type="ECO:0000313" key="2">
    <source>
        <dbReference type="EMBL" id="KWX05263.1"/>
    </source>
</evidence>